<evidence type="ECO:0000256" key="2">
    <source>
        <dbReference type="ARBA" id="ARBA00004756"/>
    </source>
</evidence>
<dbReference type="AlphaFoldDB" id="D6Z396"/>
<keyword evidence="5 8" id="KW-0963">Cytoplasm</keyword>
<dbReference type="InParanoid" id="D6Z396"/>
<comment type="catalytic activity">
    <reaction evidence="7 8">
        <text>D-arabinose 5-phosphate + phosphoenolpyruvate + H2O = 3-deoxy-alpha-D-manno-2-octulosonate-8-phosphate + phosphate</text>
        <dbReference type="Rhea" id="RHEA:14053"/>
        <dbReference type="ChEBI" id="CHEBI:15377"/>
        <dbReference type="ChEBI" id="CHEBI:43474"/>
        <dbReference type="ChEBI" id="CHEBI:57693"/>
        <dbReference type="ChEBI" id="CHEBI:58702"/>
        <dbReference type="ChEBI" id="CHEBI:85985"/>
        <dbReference type="EC" id="2.5.1.55"/>
    </reaction>
</comment>
<dbReference type="InterPro" id="IPR006218">
    <property type="entry name" value="DAHP1/KDSA"/>
</dbReference>
<dbReference type="GO" id="GO:0005737">
    <property type="term" value="C:cytoplasm"/>
    <property type="evidence" value="ECO:0007669"/>
    <property type="project" value="UniProtKB-SubCell"/>
</dbReference>
<evidence type="ECO:0000313" key="11">
    <source>
        <dbReference type="Proteomes" id="UP000001508"/>
    </source>
</evidence>
<proteinExistence type="inferred from homology"/>
<dbReference type="FunCoup" id="D6Z396">
    <property type="interactions" value="374"/>
</dbReference>
<name>D6Z396_DESAT</name>
<dbReference type="STRING" id="589865.DaAHT2_1326"/>
<dbReference type="HAMAP" id="MF_00056">
    <property type="entry name" value="KDO8P_synth"/>
    <property type="match status" value="1"/>
</dbReference>
<dbReference type="PANTHER" id="PTHR21057">
    <property type="entry name" value="PHOSPHO-2-DEHYDRO-3-DEOXYHEPTONATE ALDOLASE"/>
    <property type="match status" value="1"/>
</dbReference>
<evidence type="ECO:0000256" key="3">
    <source>
        <dbReference type="ARBA" id="ARBA00004845"/>
    </source>
</evidence>
<dbReference type="InterPro" id="IPR006269">
    <property type="entry name" value="KDO8P_synthase"/>
</dbReference>
<evidence type="ECO:0000256" key="7">
    <source>
        <dbReference type="ARBA" id="ARBA00049112"/>
    </source>
</evidence>
<feature type="domain" description="DAHP synthetase I/KDSA" evidence="9">
    <location>
        <begin position="17"/>
        <end position="273"/>
    </location>
</feature>
<comment type="subcellular location">
    <subcellularLocation>
        <location evidence="1 8">Cytoplasm</location>
    </subcellularLocation>
</comment>
<protein>
    <recommendedName>
        <fullName evidence="8">2-dehydro-3-deoxyphosphooctonate aldolase</fullName>
        <ecNumber evidence="8">2.5.1.55</ecNumber>
    </recommendedName>
    <alternativeName>
        <fullName evidence="8">3-deoxy-D-manno-octulosonic acid 8-phosphate synthase</fullName>
    </alternativeName>
    <alternativeName>
        <fullName evidence="8">KDO-8-phosphate synthase</fullName>
        <shortName evidence="8">KDO 8-P synthase</shortName>
        <shortName evidence="8">KDOPS</shortName>
    </alternativeName>
    <alternativeName>
        <fullName evidence="8">Phospho-2-dehydro-3-deoxyoctonate aldolase</fullName>
    </alternativeName>
</protein>
<evidence type="ECO:0000256" key="8">
    <source>
        <dbReference type="HAMAP-Rule" id="MF_00056"/>
    </source>
</evidence>
<evidence type="ECO:0000313" key="10">
    <source>
        <dbReference type="EMBL" id="ADH86021.1"/>
    </source>
</evidence>
<dbReference type="UniPathway" id="UPA00357">
    <property type="reaction ID" value="UER00474"/>
</dbReference>
<keyword evidence="11" id="KW-1185">Reference proteome</keyword>
<dbReference type="SUPFAM" id="SSF51569">
    <property type="entry name" value="Aldolase"/>
    <property type="match status" value="1"/>
</dbReference>
<evidence type="ECO:0000259" key="9">
    <source>
        <dbReference type="Pfam" id="PF00793"/>
    </source>
</evidence>
<dbReference type="HOGENOM" id="CLU_036666_0_0_7"/>
<dbReference type="UniPathway" id="UPA00030"/>
<comment type="pathway">
    <text evidence="3 8">Carbohydrate biosynthesis; 3-deoxy-D-manno-octulosonate biosynthesis; 3-deoxy-D-manno-octulosonate from D-ribulose 5-phosphate: step 2/3.</text>
</comment>
<accession>D6Z396</accession>
<dbReference type="GO" id="GO:0008676">
    <property type="term" value="F:3-deoxy-8-phosphooctulonate synthase activity"/>
    <property type="evidence" value="ECO:0007669"/>
    <property type="project" value="UniProtKB-UniRule"/>
</dbReference>
<reference evidence="11" key="1">
    <citation type="submission" date="2010-02" db="EMBL/GenBank/DDBJ databases">
        <title>Complete sequence of Desulfurivibrio alkaliphilus AHT2.</title>
        <authorList>
            <consortium name="US DOE Joint Genome Institute"/>
            <person name="Pitluck S."/>
            <person name="Chertkov O."/>
            <person name="Detter J.C."/>
            <person name="Han C."/>
            <person name="Tapia R."/>
            <person name="Larimer F."/>
            <person name="Land M."/>
            <person name="Hauser L."/>
            <person name="Kyrpides N."/>
            <person name="Mikhailova N."/>
            <person name="Sorokin D.Y."/>
            <person name="Muyzer G."/>
            <person name="Woyke T."/>
        </authorList>
    </citation>
    <scope>NUCLEOTIDE SEQUENCE [LARGE SCALE GENOMIC DNA]</scope>
    <source>
        <strain evidence="11">DSM 19089 / UNIQEM U267 / AHT2</strain>
    </source>
</reference>
<evidence type="ECO:0000256" key="6">
    <source>
        <dbReference type="ARBA" id="ARBA00022679"/>
    </source>
</evidence>
<dbReference type="eggNOG" id="COG2877">
    <property type="taxonomic scope" value="Bacteria"/>
</dbReference>
<evidence type="ECO:0000256" key="4">
    <source>
        <dbReference type="ARBA" id="ARBA00010499"/>
    </source>
</evidence>
<gene>
    <name evidence="8" type="primary">kdsA</name>
    <name evidence="10" type="ordered locus">DaAHT2_1326</name>
</gene>
<comment type="similarity">
    <text evidence="4 8">Belongs to the KdsA family.</text>
</comment>
<dbReference type="Proteomes" id="UP000001508">
    <property type="component" value="Chromosome"/>
</dbReference>
<keyword evidence="8" id="KW-0448">Lipopolysaccharide biosynthesis</keyword>
<organism evidence="10 11">
    <name type="scientific">Desulfurivibrio alkaliphilus (strain DSM 19089 / UNIQEM U267 / AHT2)</name>
    <dbReference type="NCBI Taxonomy" id="589865"/>
    <lineage>
        <taxon>Bacteria</taxon>
        <taxon>Pseudomonadati</taxon>
        <taxon>Thermodesulfobacteriota</taxon>
        <taxon>Desulfobulbia</taxon>
        <taxon>Desulfobulbales</taxon>
        <taxon>Desulfobulbaceae</taxon>
        <taxon>Desulfurivibrio</taxon>
    </lineage>
</organism>
<dbReference type="NCBIfam" id="TIGR01362">
    <property type="entry name" value="KDO8P_synth"/>
    <property type="match status" value="1"/>
</dbReference>
<dbReference type="InterPro" id="IPR013785">
    <property type="entry name" value="Aldolase_TIM"/>
</dbReference>
<dbReference type="NCBIfam" id="NF003543">
    <property type="entry name" value="PRK05198.1"/>
    <property type="match status" value="1"/>
</dbReference>
<comment type="pathway">
    <text evidence="2 8">Bacterial outer membrane biogenesis; lipopolysaccharide biosynthesis.</text>
</comment>
<keyword evidence="6 8" id="KW-0808">Transferase</keyword>
<dbReference type="Gene3D" id="3.20.20.70">
    <property type="entry name" value="Aldolase class I"/>
    <property type="match status" value="1"/>
</dbReference>
<dbReference type="GO" id="GO:0019294">
    <property type="term" value="P:keto-3-deoxy-D-manno-octulosonic acid biosynthetic process"/>
    <property type="evidence" value="ECO:0007669"/>
    <property type="project" value="UniProtKB-UniRule"/>
</dbReference>
<dbReference type="EMBL" id="CP001940">
    <property type="protein sequence ID" value="ADH86021.1"/>
    <property type="molecule type" value="Genomic_DNA"/>
</dbReference>
<dbReference type="EC" id="2.5.1.55" evidence="8"/>
<evidence type="ECO:0000256" key="1">
    <source>
        <dbReference type="ARBA" id="ARBA00004496"/>
    </source>
</evidence>
<sequence>MAEPGNMASVIQPVEIAGRFRIGPGQPLTLLAGPCVIESESIMRQIAGHLKEVSARLGVNLIFKASFDKANRTSLESYRGPGPAEGLAMLAAIGREFDLPLISDVHESGQAAAAAAVLDVLQIPAFLCRQTDLLVAAAQTGKPVNVKKGQFAAPWDMAPATAKVRSAGTGGVLLTERGSSFGYNNLVVDMRSLPLLRQLGSPVIFDATHSVQLPGGAGDRSGGQRRFVPTLARAAAAVGIDGLFMEVHPDPRQALCDGPNSWPLDQVEELLRQVLAIHQLSAAV</sequence>
<dbReference type="KEGG" id="dak:DaAHT2_1326"/>
<evidence type="ECO:0000256" key="5">
    <source>
        <dbReference type="ARBA" id="ARBA00022490"/>
    </source>
</evidence>
<dbReference type="Pfam" id="PF00793">
    <property type="entry name" value="DAHP_synth_1"/>
    <property type="match status" value="1"/>
</dbReference>